<dbReference type="AlphaFoldDB" id="A0A6G0TC29"/>
<organism evidence="2 3">
    <name type="scientific">Aphis glycines</name>
    <name type="common">Soybean aphid</name>
    <dbReference type="NCBI Taxonomy" id="307491"/>
    <lineage>
        <taxon>Eukaryota</taxon>
        <taxon>Metazoa</taxon>
        <taxon>Ecdysozoa</taxon>
        <taxon>Arthropoda</taxon>
        <taxon>Hexapoda</taxon>
        <taxon>Insecta</taxon>
        <taxon>Pterygota</taxon>
        <taxon>Neoptera</taxon>
        <taxon>Paraneoptera</taxon>
        <taxon>Hemiptera</taxon>
        <taxon>Sternorrhyncha</taxon>
        <taxon>Aphidomorpha</taxon>
        <taxon>Aphidoidea</taxon>
        <taxon>Aphididae</taxon>
        <taxon>Aphidini</taxon>
        <taxon>Aphis</taxon>
        <taxon>Aphis</taxon>
    </lineage>
</organism>
<feature type="transmembrane region" description="Helical" evidence="1">
    <location>
        <begin position="51"/>
        <end position="72"/>
    </location>
</feature>
<keyword evidence="1" id="KW-0812">Transmembrane</keyword>
<evidence type="ECO:0000313" key="2">
    <source>
        <dbReference type="EMBL" id="KAE9530104.1"/>
    </source>
</evidence>
<evidence type="ECO:0000256" key="1">
    <source>
        <dbReference type="SAM" id="Phobius"/>
    </source>
</evidence>
<dbReference type="Proteomes" id="UP000475862">
    <property type="component" value="Unassembled WGS sequence"/>
</dbReference>
<feature type="transmembrane region" description="Helical" evidence="1">
    <location>
        <begin position="176"/>
        <end position="194"/>
    </location>
</feature>
<name>A0A6G0TC29_APHGL</name>
<reference evidence="2 3" key="1">
    <citation type="submission" date="2019-08" db="EMBL/GenBank/DDBJ databases">
        <title>The genome of the soybean aphid Biotype 1, its phylome, world population structure and adaptation to the North American continent.</title>
        <authorList>
            <person name="Giordano R."/>
            <person name="Donthu R.K."/>
            <person name="Hernandez A.G."/>
            <person name="Wright C.L."/>
            <person name="Zimin A.V."/>
        </authorList>
    </citation>
    <scope>NUCLEOTIDE SEQUENCE [LARGE SCALE GENOMIC DNA]</scope>
    <source>
        <tissue evidence="2">Whole aphids</tissue>
    </source>
</reference>
<proteinExistence type="predicted"/>
<keyword evidence="1" id="KW-0472">Membrane</keyword>
<sequence length="246" mass="28246">MFVDVVILSDTFCNVELNGLLFWSYQRGRVIKSSLLMVAFDMAECRESAQLLIALVHLPLLVFGLPYILWCVSCLRRVVAFWVKPGVLVVVVANSDTNLRMCNNISNASLVHYNYWCAYYPDTCHGHSSIRITLDTRHGKNYGSALNKTFDSKKVNINYKQHLKISNFTKMLEMRLLGIMNVAIIWTLGCTYVASEYNKYLYNIHKNDIRMGTQGTIRLWGLQELLRITVKTATEFDSLIVLLQFI</sequence>
<gene>
    <name evidence="2" type="ORF">AGLY_011566</name>
</gene>
<accession>A0A6G0TC29</accession>
<keyword evidence="1" id="KW-1133">Transmembrane helix</keyword>
<evidence type="ECO:0000313" key="3">
    <source>
        <dbReference type="Proteomes" id="UP000475862"/>
    </source>
</evidence>
<dbReference type="EMBL" id="VYZN01000043">
    <property type="protein sequence ID" value="KAE9530104.1"/>
    <property type="molecule type" value="Genomic_DNA"/>
</dbReference>
<keyword evidence="3" id="KW-1185">Reference proteome</keyword>
<protein>
    <submittedName>
        <fullName evidence="2">Uncharacterized protein</fullName>
    </submittedName>
</protein>
<comment type="caution">
    <text evidence="2">The sequence shown here is derived from an EMBL/GenBank/DDBJ whole genome shotgun (WGS) entry which is preliminary data.</text>
</comment>